<dbReference type="Proteomes" id="UP000588098">
    <property type="component" value="Unassembled WGS sequence"/>
</dbReference>
<dbReference type="EMBL" id="JACHJL010000022">
    <property type="protein sequence ID" value="MBB5939250.1"/>
    <property type="molecule type" value="Genomic_DNA"/>
</dbReference>
<dbReference type="RefSeq" id="WP_184578010.1">
    <property type="nucleotide sequence ID" value="NZ_JACHJL010000022.1"/>
</dbReference>
<dbReference type="InterPro" id="IPR029057">
    <property type="entry name" value="PRTase-like"/>
</dbReference>
<accession>A0A7W9QFD0</accession>
<gene>
    <name evidence="1" type="ORF">FHS42_006343</name>
</gene>
<keyword evidence="1" id="KW-0328">Glycosyltransferase</keyword>
<name>A0A7W9QFD0_9ACTN</name>
<evidence type="ECO:0000313" key="2">
    <source>
        <dbReference type="Proteomes" id="UP000588098"/>
    </source>
</evidence>
<keyword evidence="1" id="KW-0808">Transferase</keyword>
<proteinExistence type="predicted"/>
<reference evidence="1 2" key="1">
    <citation type="submission" date="2020-08" db="EMBL/GenBank/DDBJ databases">
        <title>Genomic Encyclopedia of Type Strains, Phase III (KMG-III): the genomes of soil and plant-associated and newly described type strains.</title>
        <authorList>
            <person name="Whitman W."/>
        </authorList>
    </citation>
    <scope>NUCLEOTIDE SEQUENCE [LARGE SCALE GENOMIC DNA]</scope>
    <source>
        <strain evidence="1 2">CECT 8305</strain>
    </source>
</reference>
<keyword evidence="2" id="KW-1185">Reference proteome</keyword>
<sequence length="98" mass="10004">MTAPTAAFAERIAIVAYRPGSYRLPDGGTLGRYFDPYRLAGGPGLLTETAAALADLLPADTEALAGPAMAGAPLVTTVSLHTGLPAAFLRPTPKDHGT</sequence>
<dbReference type="GO" id="GO:0016757">
    <property type="term" value="F:glycosyltransferase activity"/>
    <property type="evidence" value="ECO:0007669"/>
    <property type="project" value="UniProtKB-KW"/>
</dbReference>
<comment type="caution">
    <text evidence="1">The sequence shown here is derived from an EMBL/GenBank/DDBJ whole genome shotgun (WGS) entry which is preliminary data.</text>
</comment>
<dbReference type="Gene3D" id="3.40.50.2020">
    <property type="match status" value="1"/>
</dbReference>
<organism evidence="1 2">
    <name type="scientific">Streptomyces zagrosensis</name>
    <dbReference type="NCBI Taxonomy" id="1042984"/>
    <lineage>
        <taxon>Bacteria</taxon>
        <taxon>Bacillati</taxon>
        <taxon>Actinomycetota</taxon>
        <taxon>Actinomycetes</taxon>
        <taxon>Kitasatosporales</taxon>
        <taxon>Streptomycetaceae</taxon>
        <taxon>Streptomyces</taxon>
    </lineage>
</organism>
<dbReference type="AlphaFoldDB" id="A0A7W9QFD0"/>
<protein>
    <submittedName>
        <fullName evidence="1">Orotate phosphoribosyltransferase</fullName>
    </submittedName>
</protein>
<dbReference type="SUPFAM" id="SSF53271">
    <property type="entry name" value="PRTase-like"/>
    <property type="match status" value="1"/>
</dbReference>
<evidence type="ECO:0000313" key="1">
    <source>
        <dbReference type="EMBL" id="MBB5939250.1"/>
    </source>
</evidence>